<feature type="non-terminal residue" evidence="2">
    <location>
        <position position="1"/>
    </location>
</feature>
<evidence type="ECO:0000313" key="3">
    <source>
        <dbReference type="Proteomes" id="UP000523795"/>
    </source>
</evidence>
<gene>
    <name evidence="2" type="ORF">HER39_15390</name>
</gene>
<dbReference type="PANTHER" id="PTHR30136:SF34">
    <property type="entry name" value="TRANSCRIPTIONAL REGULATOR"/>
    <property type="match status" value="1"/>
</dbReference>
<sequence length="140" mass="14832">LSSAYARQEPLARLGRPLLAGLVDRVGESAHLAVLHGRDVPYLGEERAKNRPSLVTDVGVRLPAHLTASGRAILAALPASQLRALSPDKAAFAVRQPDPAITGYGQLKSHLEQVRRRGYATEEGDVTPGFGSLAVAALDH</sequence>
<dbReference type="Proteomes" id="UP000523795">
    <property type="component" value="Unassembled WGS sequence"/>
</dbReference>
<feature type="domain" description="IclR-ED" evidence="1">
    <location>
        <begin position="1"/>
        <end position="140"/>
    </location>
</feature>
<dbReference type="Pfam" id="PF01614">
    <property type="entry name" value="IclR_C"/>
    <property type="match status" value="1"/>
</dbReference>
<dbReference type="Gene3D" id="3.30.450.40">
    <property type="match status" value="1"/>
</dbReference>
<evidence type="ECO:0000313" key="2">
    <source>
        <dbReference type="EMBL" id="NKX51923.1"/>
    </source>
</evidence>
<organism evidence="2 3">
    <name type="scientific">Arthrobacter deserti</name>
    <dbReference type="NCBI Taxonomy" id="1742687"/>
    <lineage>
        <taxon>Bacteria</taxon>
        <taxon>Bacillati</taxon>
        <taxon>Actinomycetota</taxon>
        <taxon>Actinomycetes</taxon>
        <taxon>Micrococcales</taxon>
        <taxon>Micrococcaceae</taxon>
        <taxon>Arthrobacter</taxon>
    </lineage>
</organism>
<dbReference type="InterPro" id="IPR014757">
    <property type="entry name" value="Tscrpt_reg_IclR_C"/>
</dbReference>
<dbReference type="EMBL" id="JAAZSR010000349">
    <property type="protein sequence ID" value="NKX51923.1"/>
    <property type="molecule type" value="Genomic_DNA"/>
</dbReference>
<proteinExistence type="predicted"/>
<keyword evidence="3" id="KW-1185">Reference proteome</keyword>
<protein>
    <submittedName>
        <fullName evidence="2">IclR family transcriptional regulator</fullName>
    </submittedName>
</protein>
<dbReference type="PROSITE" id="PS51078">
    <property type="entry name" value="ICLR_ED"/>
    <property type="match status" value="1"/>
</dbReference>
<evidence type="ECO:0000259" key="1">
    <source>
        <dbReference type="PROSITE" id="PS51078"/>
    </source>
</evidence>
<dbReference type="InterPro" id="IPR029016">
    <property type="entry name" value="GAF-like_dom_sf"/>
</dbReference>
<accession>A0ABX1JRQ9</accession>
<name>A0ABX1JRQ9_9MICC</name>
<dbReference type="PANTHER" id="PTHR30136">
    <property type="entry name" value="HELIX-TURN-HELIX TRANSCRIPTIONAL REGULATOR, ICLR FAMILY"/>
    <property type="match status" value="1"/>
</dbReference>
<reference evidence="2 3" key="1">
    <citation type="submission" date="2020-04" db="EMBL/GenBank/DDBJ databases">
        <authorList>
            <person name="Liu S."/>
        </authorList>
    </citation>
    <scope>NUCLEOTIDE SEQUENCE [LARGE SCALE GENOMIC DNA]</scope>
    <source>
        <strain evidence="2 3">CGMCC 1.15091</strain>
    </source>
</reference>
<comment type="caution">
    <text evidence="2">The sequence shown here is derived from an EMBL/GenBank/DDBJ whole genome shotgun (WGS) entry which is preliminary data.</text>
</comment>
<dbReference type="SUPFAM" id="SSF55781">
    <property type="entry name" value="GAF domain-like"/>
    <property type="match status" value="1"/>
</dbReference>
<feature type="non-terminal residue" evidence="2">
    <location>
        <position position="140"/>
    </location>
</feature>
<dbReference type="InterPro" id="IPR050707">
    <property type="entry name" value="HTH_MetabolicPath_Reg"/>
</dbReference>